<dbReference type="Proteomes" id="UP000520814">
    <property type="component" value="Unassembled WGS sequence"/>
</dbReference>
<feature type="domain" description="D-apionate lactonase TIM barrel" evidence="2">
    <location>
        <begin position="239"/>
        <end position="355"/>
    </location>
</feature>
<evidence type="ECO:0000313" key="3">
    <source>
        <dbReference type="EMBL" id="MBB6052587.1"/>
    </source>
</evidence>
<name>A0A7W9STJ2_ARMRO</name>
<organism evidence="3 4">
    <name type="scientific">Armatimonas rosea</name>
    <dbReference type="NCBI Taxonomy" id="685828"/>
    <lineage>
        <taxon>Bacteria</taxon>
        <taxon>Bacillati</taxon>
        <taxon>Armatimonadota</taxon>
        <taxon>Armatimonadia</taxon>
        <taxon>Armatimonadales</taxon>
        <taxon>Armatimonadaceae</taxon>
        <taxon>Armatimonas</taxon>
    </lineage>
</organism>
<protein>
    <submittedName>
        <fullName evidence="3">Uncharacterized protein</fullName>
    </submittedName>
</protein>
<dbReference type="RefSeq" id="WP_184201893.1">
    <property type="nucleotide sequence ID" value="NZ_JACHGW010000004.1"/>
</dbReference>
<dbReference type="Pfam" id="PF25837">
    <property type="entry name" value="Apionate_lact_N"/>
    <property type="match status" value="1"/>
</dbReference>
<feature type="domain" description="D-apionate lactonase N-terminal" evidence="1">
    <location>
        <begin position="4"/>
        <end position="216"/>
    </location>
</feature>
<dbReference type="InterPro" id="IPR058787">
    <property type="entry name" value="ApnL_M"/>
</dbReference>
<dbReference type="Pfam" id="PF25838">
    <property type="entry name" value="Apionate_lact_M"/>
    <property type="match status" value="1"/>
</dbReference>
<gene>
    <name evidence="3" type="ORF">HNQ39_004408</name>
</gene>
<evidence type="ECO:0000259" key="1">
    <source>
        <dbReference type="Pfam" id="PF25837"/>
    </source>
</evidence>
<keyword evidence="4" id="KW-1185">Reference proteome</keyword>
<evidence type="ECO:0000259" key="2">
    <source>
        <dbReference type="Pfam" id="PF25838"/>
    </source>
</evidence>
<dbReference type="EMBL" id="JACHGW010000004">
    <property type="protein sequence ID" value="MBB6052587.1"/>
    <property type="molecule type" value="Genomic_DNA"/>
</dbReference>
<dbReference type="InterPro" id="IPR058788">
    <property type="entry name" value="ApnL_N"/>
</dbReference>
<comment type="caution">
    <text evidence="3">The sequence shown here is derived from an EMBL/GenBank/DDBJ whole genome shotgun (WGS) entry which is preliminary data.</text>
</comment>
<sequence>MESYVTAGPIRGKFVDGELRYLKIGETEIIRRVFFAVRTKTWDTLTPRIKASSIKTRFGSFELTFEADCERGAAGYDSDGAYSWAAKVVGTDDGTITFTVTGIPQRDFETNRIGLCVLFGTPTVCGKRYQLKTPKGPRTGTFPTFVNAPLMFEPDFSELRYDNVTVSLSGDGLFSMEDQRNFADSSFKAYAVMPYPYPKLKTGEEHTQTITIRATGETRRTLQPASTTLKVGELVPGRVLPEIRQGSTGERNWFHGINHDREKAKAAESISFAYFPVEHLFDDDTCWENVPVITELAESARQFAPGKPIDLHHIALTLTHPRPAPEPRNASPLGAAWAAACLKYAALAGVRSTTFDMGPGYANRVLKALTPLAGQPIRQVRASGTGLVSVLGSPLVPTVDAFGVGESIIVLNKTSARQRANLEGLAAGAWTARELHGQTAAGTLPEPTAVRVSGGKTNLNLAPHEVRILTRTGQ</sequence>
<reference evidence="3 4" key="1">
    <citation type="submission" date="2020-08" db="EMBL/GenBank/DDBJ databases">
        <title>Genomic Encyclopedia of Type Strains, Phase IV (KMG-IV): sequencing the most valuable type-strain genomes for metagenomic binning, comparative biology and taxonomic classification.</title>
        <authorList>
            <person name="Goeker M."/>
        </authorList>
    </citation>
    <scope>NUCLEOTIDE SEQUENCE [LARGE SCALE GENOMIC DNA]</scope>
    <source>
        <strain evidence="3 4">DSM 23562</strain>
    </source>
</reference>
<proteinExistence type="predicted"/>
<evidence type="ECO:0000313" key="4">
    <source>
        <dbReference type="Proteomes" id="UP000520814"/>
    </source>
</evidence>
<accession>A0A7W9STJ2</accession>
<dbReference type="AlphaFoldDB" id="A0A7W9STJ2"/>